<evidence type="ECO:0000256" key="7">
    <source>
        <dbReference type="SAM" id="MobiDB-lite"/>
    </source>
</evidence>
<dbReference type="PANTHER" id="PTHR44329:SF215">
    <property type="entry name" value="OS01G0892800 PROTEIN"/>
    <property type="match status" value="1"/>
</dbReference>
<dbReference type="SUPFAM" id="SSF48403">
    <property type="entry name" value="Ankyrin repeat"/>
    <property type="match status" value="1"/>
</dbReference>
<dbReference type="Pfam" id="PF07714">
    <property type="entry name" value="PK_Tyr_Ser-Thr"/>
    <property type="match status" value="1"/>
</dbReference>
<keyword evidence="4" id="KW-0418">Kinase</keyword>
<keyword evidence="2" id="KW-0808">Transferase</keyword>
<reference evidence="9" key="2">
    <citation type="submission" date="2018-08" db="UniProtKB">
        <authorList>
            <consortium name="EnsemblPlants"/>
        </authorList>
    </citation>
    <scope>IDENTIFICATION</scope>
    <source>
        <strain evidence="9">Yugu1</strain>
    </source>
</reference>
<dbReference type="InterPro" id="IPR001245">
    <property type="entry name" value="Ser-Thr/Tyr_kinase_cat_dom"/>
</dbReference>
<feature type="region of interest" description="Disordered" evidence="7">
    <location>
        <begin position="1"/>
        <end position="71"/>
    </location>
</feature>
<dbReference type="InterPro" id="IPR002110">
    <property type="entry name" value="Ankyrin_rpt"/>
</dbReference>
<feature type="repeat" description="ANK" evidence="6">
    <location>
        <begin position="111"/>
        <end position="143"/>
    </location>
</feature>
<evidence type="ECO:0000259" key="8">
    <source>
        <dbReference type="Pfam" id="PF07714"/>
    </source>
</evidence>
<comment type="similarity">
    <text evidence="1">Belongs to the protein kinase superfamily. TKL Ser/Thr protein kinase family.</text>
</comment>
<dbReference type="EMBL" id="AGNK02003411">
    <property type="status" value="NOT_ANNOTATED_CDS"/>
    <property type="molecule type" value="Genomic_DNA"/>
</dbReference>
<dbReference type="InParanoid" id="K3XPT7"/>
<dbReference type="SMART" id="SM00248">
    <property type="entry name" value="ANK"/>
    <property type="match status" value="1"/>
</dbReference>
<name>K3XPT7_SETIT</name>
<accession>K3XPT7</accession>
<evidence type="ECO:0000313" key="10">
    <source>
        <dbReference type="Proteomes" id="UP000004995"/>
    </source>
</evidence>
<evidence type="ECO:0000256" key="4">
    <source>
        <dbReference type="ARBA" id="ARBA00022777"/>
    </source>
</evidence>
<proteinExistence type="inferred from homology"/>
<dbReference type="InterPro" id="IPR051681">
    <property type="entry name" value="Ser/Thr_Kinases-Pseudokinases"/>
</dbReference>
<dbReference type="FunFam" id="3.30.200.20:FF:000180">
    <property type="entry name" value="serine/threonine-protein kinase STY46-like"/>
    <property type="match status" value="1"/>
</dbReference>
<evidence type="ECO:0000256" key="1">
    <source>
        <dbReference type="ARBA" id="ARBA00005843"/>
    </source>
</evidence>
<dbReference type="Proteomes" id="UP000004995">
    <property type="component" value="Unassembled WGS sequence"/>
</dbReference>
<evidence type="ECO:0000256" key="5">
    <source>
        <dbReference type="ARBA" id="ARBA00022840"/>
    </source>
</evidence>
<dbReference type="HOGENOM" id="CLU_000288_7_35_1"/>
<evidence type="ECO:0000313" key="9">
    <source>
        <dbReference type="EnsemblPlants" id="KQL08094"/>
    </source>
</evidence>
<evidence type="ECO:0000256" key="6">
    <source>
        <dbReference type="PROSITE-ProRule" id="PRU00023"/>
    </source>
</evidence>
<evidence type="ECO:0000256" key="2">
    <source>
        <dbReference type="ARBA" id="ARBA00022679"/>
    </source>
</evidence>
<dbReference type="Pfam" id="PF12796">
    <property type="entry name" value="Ank_2"/>
    <property type="match status" value="1"/>
</dbReference>
<dbReference type="InterPro" id="IPR036770">
    <property type="entry name" value="Ankyrin_rpt-contain_sf"/>
</dbReference>
<dbReference type="PIRSF" id="PIRSF000654">
    <property type="entry name" value="Integrin-linked_kinase"/>
    <property type="match status" value="1"/>
</dbReference>
<dbReference type="GO" id="GO:0005524">
    <property type="term" value="F:ATP binding"/>
    <property type="evidence" value="ECO:0007669"/>
    <property type="project" value="UniProtKB-KW"/>
</dbReference>
<dbReference type="SUPFAM" id="SSF56112">
    <property type="entry name" value="Protein kinase-like (PK-like)"/>
    <property type="match status" value="1"/>
</dbReference>
<dbReference type="Gene3D" id="1.25.40.20">
    <property type="entry name" value="Ankyrin repeat-containing domain"/>
    <property type="match status" value="1"/>
</dbReference>
<dbReference type="PANTHER" id="PTHR44329">
    <property type="entry name" value="SERINE/THREONINE-PROTEIN KINASE TNNI3K-RELATED"/>
    <property type="match status" value="1"/>
</dbReference>
<feature type="domain" description="Serine-threonine/tyrosine-protein kinase catalytic" evidence="8">
    <location>
        <begin position="182"/>
        <end position="251"/>
    </location>
</feature>
<reference evidence="10" key="1">
    <citation type="journal article" date="2012" name="Nat. Biotechnol.">
        <title>Reference genome sequence of the model plant Setaria.</title>
        <authorList>
            <person name="Bennetzen J.L."/>
            <person name="Schmutz J."/>
            <person name="Wang H."/>
            <person name="Percifield R."/>
            <person name="Hawkins J."/>
            <person name="Pontaroli A.C."/>
            <person name="Estep M."/>
            <person name="Feng L."/>
            <person name="Vaughn J.N."/>
            <person name="Grimwood J."/>
            <person name="Jenkins J."/>
            <person name="Barry K."/>
            <person name="Lindquist E."/>
            <person name="Hellsten U."/>
            <person name="Deshpande S."/>
            <person name="Wang X."/>
            <person name="Wu X."/>
            <person name="Mitros T."/>
            <person name="Triplett J."/>
            <person name="Yang X."/>
            <person name="Ye C.Y."/>
            <person name="Mauro-Herrera M."/>
            <person name="Wang L."/>
            <person name="Li P."/>
            <person name="Sharma M."/>
            <person name="Sharma R."/>
            <person name="Ronald P.C."/>
            <person name="Panaud O."/>
            <person name="Kellogg E.A."/>
            <person name="Brutnell T.P."/>
            <person name="Doust A.N."/>
            <person name="Tuskan G.A."/>
            <person name="Rokhsar D."/>
            <person name="Devos K.M."/>
        </authorList>
    </citation>
    <scope>NUCLEOTIDE SEQUENCE [LARGE SCALE GENOMIC DNA]</scope>
    <source>
        <strain evidence="10">cv. Yugu1</strain>
    </source>
</reference>
<dbReference type="Gene3D" id="3.30.200.20">
    <property type="entry name" value="Phosphorylase Kinase, domain 1"/>
    <property type="match status" value="1"/>
</dbReference>
<dbReference type="OMA" id="ELHEECK"/>
<dbReference type="eggNOG" id="KOG0192">
    <property type="taxonomic scope" value="Eukaryota"/>
</dbReference>
<dbReference type="GO" id="GO:0004674">
    <property type="term" value="F:protein serine/threonine kinase activity"/>
    <property type="evidence" value="ECO:0000318"/>
    <property type="project" value="GO_Central"/>
</dbReference>
<dbReference type="PROSITE" id="PS50297">
    <property type="entry name" value="ANK_REP_REGION"/>
    <property type="match status" value="1"/>
</dbReference>
<keyword evidence="3" id="KW-0547">Nucleotide-binding</keyword>
<dbReference type="Gramene" id="KQL08094">
    <property type="protein sequence ID" value="KQL08094"/>
    <property type="gene ID" value="SETIT_003916mg"/>
</dbReference>
<keyword evidence="6" id="KW-0040">ANK repeat</keyword>
<dbReference type="AlphaFoldDB" id="K3XPT7"/>
<dbReference type="EnsemblPlants" id="KQL08094">
    <property type="protein sequence ID" value="KQL08094"/>
    <property type="gene ID" value="SETIT_003916mg"/>
</dbReference>
<evidence type="ECO:0000256" key="3">
    <source>
        <dbReference type="ARBA" id="ARBA00022741"/>
    </source>
</evidence>
<organism evidence="9 10">
    <name type="scientific">Setaria italica</name>
    <name type="common">Foxtail millet</name>
    <name type="synonym">Panicum italicum</name>
    <dbReference type="NCBI Taxonomy" id="4555"/>
    <lineage>
        <taxon>Eukaryota</taxon>
        <taxon>Viridiplantae</taxon>
        <taxon>Streptophyta</taxon>
        <taxon>Embryophyta</taxon>
        <taxon>Tracheophyta</taxon>
        <taxon>Spermatophyta</taxon>
        <taxon>Magnoliopsida</taxon>
        <taxon>Liliopsida</taxon>
        <taxon>Poales</taxon>
        <taxon>Poaceae</taxon>
        <taxon>PACMAD clade</taxon>
        <taxon>Panicoideae</taxon>
        <taxon>Panicodae</taxon>
        <taxon>Paniceae</taxon>
        <taxon>Cenchrinae</taxon>
        <taxon>Setaria</taxon>
    </lineage>
</organism>
<dbReference type="PROSITE" id="PS50088">
    <property type="entry name" value="ANK_REPEAT"/>
    <property type="match status" value="1"/>
</dbReference>
<dbReference type="Gene3D" id="1.10.510.10">
    <property type="entry name" value="Transferase(Phosphotransferase) domain 1"/>
    <property type="match status" value="1"/>
</dbReference>
<protein>
    <recommendedName>
        <fullName evidence="8">Serine-threonine/tyrosine-protein kinase catalytic domain-containing protein</fullName>
    </recommendedName>
</protein>
<keyword evidence="10" id="KW-1185">Reference proteome</keyword>
<dbReference type="GO" id="GO:0007165">
    <property type="term" value="P:signal transduction"/>
    <property type="evidence" value="ECO:0000318"/>
    <property type="project" value="GO_Central"/>
</dbReference>
<keyword evidence="5" id="KW-0067">ATP-binding</keyword>
<sequence>MAANGMKVALHRQVSGGSMKHNAELRRQASLESPRTGRATSRFLFGRQSSMDPNRRRGRSQSPVGSSAEDLTVPENLDATMQLLFFACQGDAMGVEGLLRSGVDVNSINLDGRTALHIAACEGHRDVVRVLLNWKANIDARDRWGSTKNKRTPMMVSTPGEVPEYELNPGEVQFRRGHDVTPGMYHIAKWNGTKVSVKILDREGCSDQDAANSFRHELTVLEKVRHPNVVQFVGAVTQHIPMMIVSELHEECKPDPIIHCDLKPNGGNLKIAGFGVTRMSKIGSDKMRLVHQEDLVDSFRLVRTPEDSGHSIRFEGVRPSLKGKLKGYPPDFKALIEECWHPQAMARPTFSEIIIRLDKIYAHCAKQGSWKDSLKIWLVSRRFKRIKYRSVKSRIHTEL</sequence>
<dbReference type="InterPro" id="IPR011009">
    <property type="entry name" value="Kinase-like_dom_sf"/>
</dbReference>